<keyword evidence="5" id="KW-0274">FAD</keyword>
<evidence type="ECO:0000256" key="8">
    <source>
        <dbReference type="ARBA" id="ARBA00023004"/>
    </source>
</evidence>
<dbReference type="Gene3D" id="3.40.50.720">
    <property type="entry name" value="NAD(P)-binding Rossmann-like Domain"/>
    <property type="match status" value="1"/>
</dbReference>
<dbReference type="InterPro" id="IPR023753">
    <property type="entry name" value="FAD/NAD-binding_dom"/>
</dbReference>
<keyword evidence="3" id="KW-0285">Flavoprotein</keyword>
<dbReference type="RefSeq" id="WP_066167026.1">
    <property type="nucleotide sequence ID" value="NZ_CP136137.1"/>
</dbReference>
<protein>
    <recommendedName>
        <fullName evidence="2">ferredoxin--NADP(+) reductase</fullName>
        <ecNumber evidence="2">1.18.1.2</ecNumber>
    </recommendedName>
</protein>
<dbReference type="PROSITE" id="PS00198">
    <property type="entry name" value="4FE4S_FER_1"/>
    <property type="match status" value="1"/>
</dbReference>
<dbReference type="PANTHER" id="PTHR48467:SF1">
    <property type="entry name" value="GLUTAMATE SYNTHASE 1 [NADH], CHLOROPLASTIC-LIKE"/>
    <property type="match status" value="1"/>
</dbReference>
<evidence type="ECO:0000313" key="14">
    <source>
        <dbReference type="Proteomes" id="UP001479933"/>
    </source>
</evidence>
<evidence type="ECO:0000256" key="4">
    <source>
        <dbReference type="ARBA" id="ARBA00022723"/>
    </source>
</evidence>
<dbReference type="PRINTS" id="PR00419">
    <property type="entry name" value="ADXRDTASE"/>
</dbReference>
<dbReference type="Proteomes" id="UP001479933">
    <property type="component" value="Chromosome"/>
</dbReference>
<comment type="catalytic activity">
    <reaction evidence="10">
        <text>2 reduced [2Fe-2S]-[ferredoxin] + NADP(+) + H(+) = 2 oxidized [2Fe-2S]-[ferredoxin] + NADPH</text>
        <dbReference type="Rhea" id="RHEA:20125"/>
        <dbReference type="Rhea" id="RHEA-COMP:10000"/>
        <dbReference type="Rhea" id="RHEA-COMP:10001"/>
        <dbReference type="ChEBI" id="CHEBI:15378"/>
        <dbReference type="ChEBI" id="CHEBI:33737"/>
        <dbReference type="ChEBI" id="CHEBI:33738"/>
        <dbReference type="ChEBI" id="CHEBI:57783"/>
        <dbReference type="ChEBI" id="CHEBI:58349"/>
        <dbReference type="EC" id="1.18.1.2"/>
    </reaction>
</comment>
<dbReference type="InterPro" id="IPR017900">
    <property type="entry name" value="4Fe4S_Fe_S_CS"/>
</dbReference>
<evidence type="ECO:0000313" key="13">
    <source>
        <dbReference type="EMBL" id="WYY08103.1"/>
    </source>
</evidence>
<keyword evidence="9" id="KW-0411">Iron-sulfur</keyword>
<dbReference type="SUPFAM" id="SSF54862">
    <property type="entry name" value="4Fe-4S ferredoxins"/>
    <property type="match status" value="1"/>
</dbReference>
<dbReference type="SUPFAM" id="SSF51971">
    <property type="entry name" value="Nucleotide-binding domain"/>
    <property type="match status" value="1"/>
</dbReference>
<evidence type="ECO:0000256" key="10">
    <source>
        <dbReference type="ARBA" id="ARBA00047776"/>
    </source>
</evidence>
<evidence type="ECO:0000256" key="6">
    <source>
        <dbReference type="ARBA" id="ARBA00022857"/>
    </source>
</evidence>
<sequence length="551" mass="58179">MTYVVTQNCCNEASCIAVCPVDCIHPGPGEPGYRTTEMLYIDPVACIDCGACADACPVEAISPDESLEGLDLRYLEINAGYYAGAAGTGTQCESAADRDPTERSDGRLLGRVAVVEQASPLRVAVVGSGPAASYAAEELLANRDVDVEVTMLERLPFAGGLVRYGVAPDHSKTKLVERGYARTLGRPGMTAYLGVEVGRDLTLDELADHHHAVIVATGADRDRQLGIPGESLAGVHGAREFVAWYNGHPDLAEARFDLSSDRAVVIGNGNVALDVARILVSDIDDLRRTDIADHALDALAASAIRDVVVIGRRGPAAAACTVPELLGLSALDGVDVLVDDRCGDAEEADSVGPEVAYKVQLLREYAAARPQHDRRLTLRFHAAPQEILGAESVDGVRLAAPDGSTDDLAAGLVLRSIGYRGTPFADLPFDAQTGTVANIGGRVHSPESDAPVPGRYVAGWIKRGPTGVIGTNKLCAQETVAALLEDYAAGALAEPVGSASEFADVISQRRPQALSAADWVAVDRYERSLGRKQKRPRVKLLDPGPALAKRQ</sequence>
<evidence type="ECO:0000256" key="2">
    <source>
        <dbReference type="ARBA" id="ARBA00013223"/>
    </source>
</evidence>
<keyword evidence="7" id="KW-0560">Oxidoreductase</keyword>
<feature type="region of interest" description="Disordered" evidence="11">
    <location>
        <begin position="530"/>
        <end position="551"/>
    </location>
</feature>
<dbReference type="Pfam" id="PF00037">
    <property type="entry name" value="Fer4"/>
    <property type="match status" value="1"/>
</dbReference>
<dbReference type="InterPro" id="IPR036188">
    <property type="entry name" value="FAD/NAD-bd_sf"/>
</dbReference>
<evidence type="ECO:0000256" key="1">
    <source>
        <dbReference type="ARBA" id="ARBA00001974"/>
    </source>
</evidence>
<evidence type="ECO:0000256" key="9">
    <source>
        <dbReference type="ARBA" id="ARBA00023014"/>
    </source>
</evidence>
<evidence type="ECO:0000256" key="7">
    <source>
        <dbReference type="ARBA" id="ARBA00023002"/>
    </source>
</evidence>
<dbReference type="EC" id="1.18.1.2" evidence="2"/>
<proteinExistence type="predicted"/>
<dbReference type="Pfam" id="PF07992">
    <property type="entry name" value="Pyr_redox_2"/>
    <property type="match status" value="1"/>
</dbReference>
<evidence type="ECO:0000256" key="11">
    <source>
        <dbReference type="SAM" id="MobiDB-lite"/>
    </source>
</evidence>
<feature type="domain" description="4Fe-4S ferredoxin-type" evidence="12">
    <location>
        <begin position="37"/>
        <end position="66"/>
    </location>
</feature>
<dbReference type="InterPro" id="IPR017896">
    <property type="entry name" value="4Fe4S_Fe-S-bd"/>
</dbReference>
<reference evidence="13 14" key="1">
    <citation type="journal article" date="2023" name="Virus Evol.">
        <title>Computational host range prediction-The good, the bad, and the ugly.</title>
        <authorList>
            <person name="Howell A.A."/>
            <person name="Versoza C.J."/>
            <person name="Pfeifer S.P."/>
        </authorList>
    </citation>
    <scope>NUCLEOTIDE SEQUENCE [LARGE SCALE GENOMIC DNA]</scope>
    <source>
        <strain evidence="13 14">1610/1b</strain>
    </source>
</reference>
<evidence type="ECO:0000259" key="12">
    <source>
        <dbReference type="PROSITE" id="PS51379"/>
    </source>
</evidence>
<dbReference type="PROSITE" id="PS51379">
    <property type="entry name" value="4FE4S_FER_2"/>
    <property type="match status" value="1"/>
</dbReference>
<dbReference type="EMBL" id="CP136137">
    <property type="protein sequence ID" value="WYY08103.1"/>
    <property type="molecule type" value="Genomic_DNA"/>
</dbReference>
<keyword evidence="6" id="KW-0521">NADP</keyword>
<dbReference type="InterPro" id="IPR055275">
    <property type="entry name" value="Ferredox_Rdtase"/>
</dbReference>
<dbReference type="PANTHER" id="PTHR48467">
    <property type="entry name" value="GLUTAMATE SYNTHASE 1 [NADH], CHLOROPLASTIC-LIKE"/>
    <property type="match status" value="1"/>
</dbReference>
<evidence type="ECO:0000256" key="3">
    <source>
        <dbReference type="ARBA" id="ARBA00022630"/>
    </source>
</evidence>
<accession>A0ABZ2U303</accession>
<keyword evidence="4" id="KW-0479">Metal-binding</keyword>
<name>A0ABZ2U303_9ACTN</name>
<organism evidence="13 14">
    <name type="scientific">Gordonia hydrophobica</name>
    <dbReference type="NCBI Taxonomy" id="40516"/>
    <lineage>
        <taxon>Bacteria</taxon>
        <taxon>Bacillati</taxon>
        <taxon>Actinomycetota</taxon>
        <taxon>Actinomycetes</taxon>
        <taxon>Mycobacteriales</taxon>
        <taxon>Gordoniaceae</taxon>
        <taxon>Gordonia</taxon>
    </lineage>
</organism>
<evidence type="ECO:0000256" key="5">
    <source>
        <dbReference type="ARBA" id="ARBA00022827"/>
    </source>
</evidence>
<dbReference type="Gene3D" id="3.50.50.60">
    <property type="entry name" value="FAD/NAD(P)-binding domain"/>
    <property type="match status" value="1"/>
</dbReference>
<comment type="cofactor">
    <cofactor evidence="1">
        <name>FAD</name>
        <dbReference type="ChEBI" id="CHEBI:57692"/>
    </cofactor>
</comment>
<keyword evidence="8" id="KW-0408">Iron</keyword>
<gene>
    <name evidence="13" type="ORF">RVF87_03200</name>
</gene>
<keyword evidence="14" id="KW-1185">Reference proteome</keyword>
<dbReference type="Gene3D" id="3.30.70.20">
    <property type="match status" value="1"/>
</dbReference>